<dbReference type="RefSeq" id="XP_067926704.1">
    <property type="nucleotide sequence ID" value="XM_068061317.1"/>
</dbReference>
<dbReference type="Proteomes" id="UP000221165">
    <property type="component" value="Unassembled WGS sequence"/>
</dbReference>
<dbReference type="Pfam" id="PF03109">
    <property type="entry name" value="ABC1"/>
    <property type="match status" value="1"/>
</dbReference>
<dbReference type="CDD" id="cd13970">
    <property type="entry name" value="ABC1_ADCK3"/>
    <property type="match status" value="1"/>
</dbReference>
<dbReference type="AlphaFoldDB" id="A0A2C6LDK4"/>
<dbReference type="InterPro" id="IPR004147">
    <property type="entry name" value="ABC1_dom"/>
</dbReference>
<name>A0A2C6LDK4_9APIC</name>
<accession>A0A2C6LDK4</accession>
<keyword evidence="7" id="KW-1185">Reference proteome</keyword>
<dbReference type="GO" id="GO:0006744">
    <property type="term" value="P:ubiquinone biosynthetic process"/>
    <property type="evidence" value="ECO:0007669"/>
    <property type="project" value="TreeGrafter"/>
</dbReference>
<evidence type="ECO:0000256" key="1">
    <source>
        <dbReference type="ARBA" id="ARBA00009670"/>
    </source>
</evidence>
<dbReference type="PANTHER" id="PTHR43851">
    <property type="match status" value="1"/>
</dbReference>
<dbReference type="SUPFAM" id="SSF56112">
    <property type="entry name" value="Protein kinase-like (PK-like)"/>
    <property type="match status" value="1"/>
</dbReference>
<dbReference type="InterPro" id="IPR011009">
    <property type="entry name" value="Kinase-like_dom_sf"/>
</dbReference>
<evidence type="ECO:0000259" key="5">
    <source>
        <dbReference type="Pfam" id="PF03109"/>
    </source>
</evidence>
<evidence type="ECO:0000313" key="7">
    <source>
        <dbReference type="Proteomes" id="UP000221165"/>
    </source>
</evidence>
<proteinExistence type="inferred from homology"/>
<evidence type="ECO:0000256" key="2">
    <source>
        <dbReference type="ARBA" id="ARBA00022679"/>
    </source>
</evidence>
<dbReference type="GO" id="GO:0016740">
    <property type="term" value="F:transferase activity"/>
    <property type="evidence" value="ECO:0007669"/>
    <property type="project" value="UniProtKB-KW"/>
</dbReference>
<dbReference type="EMBL" id="MIGC01000440">
    <property type="protein sequence ID" value="PHJ25032.1"/>
    <property type="molecule type" value="Genomic_DNA"/>
</dbReference>
<comment type="similarity">
    <text evidence="1">Belongs to the protein kinase superfamily. ADCK protein kinase family.</text>
</comment>
<dbReference type="OrthoDB" id="333461at2759"/>
<evidence type="ECO:0000256" key="4">
    <source>
        <dbReference type="ARBA" id="ARBA00022840"/>
    </source>
</evidence>
<dbReference type="PANTHER" id="PTHR43851:SF3">
    <property type="entry name" value="COENZYME Q8"/>
    <property type="match status" value="1"/>
</dbReference>
<dbReference type="InterPro" id="IPR051409">
    <property type="entry name" value="Atypical_kinase_ADCK"/>
</dbReference>
<sequence length="399" mass="45199">MIEGSLPPALAEALKRTRDGADVMPESQLLVTLEGELGPDWRNRFASFEMVPFAAASIGQVHRATLPDGRNVAVKVQFPGVAESISSDLRNLKMLVQWTRLLPRSLFLDVLCDEMKTELLAECDYRNERRFYEHFRFLLERDFPSAFYVPRVYGEISTKKILVTDFVEGLPFEQVALRQDISQSTRDSISERLLKLVLAEIFVYRLLNTDANPSNFFYLAEKDSLALIDFGAGRTYEPAFIDKYLRLLHAAVHEREAVVKRLAAELGFFGGSSSPEFLQAQANVFLAFAQCFRPLNHQASRVGKTDVSFLGHNDDMRPKYSFRNSNVFGQLHAEMQKVMLNRERPPPPEIYSLHRKLAGCFLLCAKLGGRVDTPKIFAEVLEAYRAPDGGPFRPEPGQE</sequence>
<evidence type="ECO:0000313" key="6">
    <source>
        <dbReference type="EMBL" id="PHJ25032.1"/>
    </source>
</evidence>
<keyword evidence="3" id="KW-0547">Nucleotide-binding</keyword>
<keyword evidence="4" id="KW-0067">ATP-binding</keyword>
<reference evidence="6 7" key="1">
    <citation type="journal article" date="2017" name="Int. J. Parasitol.">
        <title>The genome of the protozoan parasite Cystoisospora suis and a reverse vaccinology approach to identify vaccine candidates.</title>
        <authorList>
            <person name="Palmieri N."/>
            <person name="Shrestha A."/>
            <person name="Ruttkowski B."/>
            <person name="Beck T."/>
            <person name="Vogl C."/>
            <person name="Tomley F."/>
            <person name="Blake D.P."/>
            <person name="Joachim A."/>
        </authorList>
    </citation>
    <scope>NUCLEOTIDE SEQUENCE [LARGE SCALE GENOMIC DNA]</scope>
    <source>
        <strain evidence="6 7">Wien I</strain>
    </source>
</reference>
<evidence type="ECO:0000256" key="3">
    <source>
        <dbReference type="ARBA" id="ARBA00022741"/>
    </source>
</evidence>
<dbReference type="VEuPathDB" id="ToxoDB:CSUI_001111"/>
<feature type="domain" description="ABC1 atypical kinase-like" evidence="5">
    <location>
        <begin position="18"/>
        <end position="260"/>
    </location>
</feature>
<keyword evidence="2" id="KW-0808">Transferase</keyword>
<organism evidence="6 7">
    <name type="scientific">Cystoisospora suis</name>
    <dbReference type="NCBI Taxonomy" id="483139"/>
    <lineage>
        <taxon>Eukaryota</taxon>
        <taxon>Sar</taxon>
        <taxon>Alveolata</taxon>
        <taxon>Apicomplexa</taxon>
        <taxon>Conoidasida</taxon>
        <taxon>Coccidia</taxon>
        <taxon>Eucoccidiorida</taxon>
        <taxon>Eimeriorina</taxon>
        <taxon>Sarcocystidae</taxon>
        <taxon>Cystoisospora</taxon>
    </lineage>
</organism>
<dbReference type="GO" id="GO:0005524">
    <property type="term" value="F:ATP binding"/>
    <property type="evidence" value="ECO:0007669"/>
    <property type="project" value="UniProtKB-KW"/>
</dbReference>
<dbReference type="InterPro" id="IPR034646">
    <property type="entry name" value="ADCK3_dom"/>
</dbReference>
<dbReference type="GeneID" id="94424528"/>
<gene>
    <name evidence="6" type="ORF">CSUI_001111</name>
</gene>
<comment type="caution">
    <text evidence="6">The sequence shown here is derived from an EMBL/GenBank/DDBJ whole genome shotgun (WGS) entry which is preliminary data.</text>
</comment>
<protein>
    <submittedName>
        <fullName evidence="6">Abc1 protein</fullName>
    </submittedName>
</protein>